<dbReference type="CDD" id="cd04301">
    <property type="entry name" value="NAT_SF"/>
    <property type="match status" value="1"/>
</dbReference>
<keyword evidence="1 4" id="KW-0808">Transferase</keyword>
<protein>
    <submittedName>
        <fullName evidence="4">GNAT family N-acetyltransferase</fullName>
        <ecNumber evidence="4">2.3.-.-</ecNumber>
    </submittedName>
</protein>
<comment type="caution">
    <text evidence="4">The sequence shown here is derived from an EMBL/GenBank/DDBJ whole genome shotgun (WGS) entry which is preliminary data.</text>
</comment>
<dbReference type="InterPro" id="IPR000182">
    <property type="entry name" value="GNAT_dom"/>
</dbReference>
<dbReference type="PROSITE" id="PS51186">
    <property type="entry name" value="GNAT"/>
    <property type="match status" value="1"/>
</dbReference>
<dbReference type="InterPro" id="IPR016181">
    <property type="entry name" value="Acyl_CoA_acyltransferase"/>
</dbReference>
<proteinExistence type="predicted"/>
<keyword evidence="5" id="KW-1185">Reference proteome</keyword>
<organism evidence="4 5">
    <name type="scientific">Teichococcus globiformis</name>
    <dbReference type="NCBI Taxonomy" id="2307229"/>
    <lineage>
        <taxon>Bacteria</taxon>
        <taxon>Pseudomonadati</taxon>
        <taxon>Pseudomonadota</taxon>
        <taxon>Alphaproteobacteria</taxon>
        <taxon>Acetobacterales</taxon>
        <taxon>Roseomonadaceae</taxon>
        <taxon>Roseomonas</taxon>
    </lineage>
</organism>
<dbReference type="Pfam" id="PF00583">
    <property type="entry name" value="Acetyltransf_1"/>
    <property type="match status" value="1"/>
</dbReference>
<dbReference type="PANTHER" id="PTHR43877:SF1">
    <property type="entry name" value="ACETYLTRANSFERASE"/>
    <property type="match status" value="1"/>
</dbReference>
<reference evidence="5" key="1">
    <citation type="journal article" date="2019" name="Int. J. Syst. Evol. Microbiol.">
        <title>The Global Catalogue of Microorganisms (GCM) 10K type strain sequencing project: providing services to taxonomists for standard genome sequencing and annotation.</title>
        <authorList>
            <consortium name="The Broad Institute Genomics Platform"/>
            <consortium name="The Broad Institute Genome Sequencing Center for Infectious Disease"/>
            <person name="Wu L."/>
            <person name="Ma J."/>
        </authorList>
    </citation>
    <scope>NUCLEOTIDE SEQUENCE [LARGE SCALE GENOMIC DNA]</scope>
    <source>
        <strain evidence="5">KCTC 52094</strain>
    </source>
</reference>
<feature type="domain" description="N-acetyltransferase" evidence="3">
    <location>
        <begin position="7"/>
        <end position="149"/>
    </location>
</feature>
<evidence type="ECO:0000259" key="3">
    <source>
        <dbReference type="PROSITE" id="PS51186"/>
    </source>
</evidence>
<dbReference type="PANTHER" id="PTHR43877">
    <property type="entry name" value="AMINOALKYLPHOSPHONATE N-ACETYLTRANSFERASE-RELATED-RELATED"/>
    <property type="match status" value="1"/>
</dbReference>
<dbReference type="EMBL" id="JBHRTN010000012">
    <property type="protein sequence ID" value="MFC3126023.1"/>
    <property type="molecule type" value="Genomic_DNA"/>
</dbReference>
<evidence type="ECO:0000256" key="1">
    <source>
        <dbReference type="ARBA" id="ARBA00022679"/>
    </source>
</evidence>
<evidence type="ECO:0000313" key="4">
    <source>
        <dbReference type="EMBL" id="MFC3126023.1"/>
    </source>
</evidence>
<sequence>MTSRYGLEIRAATATEATGLAELLATAGYAIDARDLAERLVALRQAPATALVALQWGPPSGLVVMHWYPTLEAARPRAQISTLLVSAEDRRQGIGRLLVKAAAQAARVAGCGEMEIMMPPDASALGEFCRATGFAETGSRFTRSLRKQG</sequence>
<evidence type="ECO:0000256" key="2">
    <source>
        <dbReference type="ARBA" id="ARBA00023315"/>
    </source>
</evidence>
<gene>
    <name evidence="4" type="ORF">ACFOD4_13220</name>
</gene>
<name>A0ABV7G395_9PROT</name>
<dbReference type="RefSeq" id="WP_379597105.1">
    <property type="nucleotide sequence ID" value="NZ_JBHRTN010000012.1"/>
</dbReference>
<dbReference type="SUPFAM" id="SSF55729">
    <property type="entry name" value="Acyl-CoA N-acyltransferases (Nat)"/>
    <property type="match status" value="1"/>
</dbReference>
<dbReference type="InterPro" id="IPR050832">
    <property type="entry name" value="Bact_Acetyltransf"/>
</dbReference>
<accession>A0ABV7G395</accession>
<keyword evidence="2 4" id="KW-0012">Acyltransferase</keyword>
<dbReference type="Proteomes" id="UP001595593">
    <property type="component" value="Unassembled WGS sequence"/>
</dbReference>
<dbReference type="Gene3D" id="3.40.630.30">
    <property type="match status" value="1"/>
</dbReference>
<dbReference type="GO" id="GO:0016746">
    <property type="term" value="F:acyltransferase activity"/>
    <property type="evidence" value="ECO:0007669"/>
    <property type="project" value="UniProtKB-KW"/>
</dbReference>
<dbReference type="EC" id="2.3.-.-" evidence="4"/>
<evidence type="ECO:0000313" key="5">
    <source>
        <dbReference type="Proteomes" id="UP001595593"/>
    </source>
</evidence>